<evidence type="ECO:0000256" key="1">
    <source>
        <dbReference type="SAM" id="SignalP"/>
    </source>
</evidence>
<feature type="chain" id="PRO_5019387616" description="Tat pathway signal sequence domain protein" evidence="1">
    <location>
        <begin position="24"/>
        <end position="215"/>
    </location>
</feature>
<dbReference type="EMBL" id="CP035704">
    <property type="protein sequence ID" value="QBB71909.1"/>
    <property type="molecule type" value="Genomic_DNA"/>
</dbReference>
<keyword evidence="3" id="KW-1185">Reference proteome</keyword>
<sequence length="215" mass="23101">MRRRNFLAITGSSVAALPLACVATSTLGSPFVATLQRQDGFTLARVDGEGALRSIQACGATSCVASRVEICLDAFHVADGDPALASLRVHALFDSLDGKQNSYIAWDFRADNPHGSSGAVRFSAGREAMRGLALSYALKADISAQADRQTHCALTQLDVPLLQPGSYVLASPQRDGSRANLWAFDHNDEKSAPLQARFGQARNFDYLAFRITEIV</sequence>
<reference evidence="2 3" key="1">
    <citation type="submission" date="2019-01" db="EMBL/GenBank/DDBJ databases">
        <title>Pseudolysobacter antarctica gen. nov., sp. nov., isolated from Fildes Peninsula, Antarctica.</title>
        <authorList>
            <person name="Wei Z."/>
            <person name="Peng F."/>
        </authorList>
    </citation>
    <scope>NUCLEOTIDE SEQUENCE [LARGE SCALE GENOMIC DNA]</scope>
    <source>
        <strain evidence="2 3">AQ6-296</strain>
    </source>
</reference>
<organism evidence="2 3">
    <name type="scientific">Pseudolysobacter antarcticus</name>
    <dbReference type="NCBI Taxonomy" id="2511995"/>
    <lineage>
        <taxon>Bacteria</taxon>
        <taxon>Pseudomonadati</taxon>
        <taxon>Pseudomonadota</taxon>
        <taxon>Gammaproteobacteria</taxon>
        <taxon>Lysobacterales</taxon>
        <taxon>Rhodanobacteraceae</taxon>
        <taxon>Pseudolysobacter</taxon>
    </lineage>
</organism>
<gene>
    <name evidence="2" type="ORF">ELE36_16940</name>
</gene>
<dbReference type="Proteomes" id="UP000291562">
    <property type="component" value="Chromosome"/>
</dbReference>
<proteinExistence type="predicted"/>
<dbReference type="AlphaFoldDB" id="A0A411HN48"/>
<protein>
    <recommendedName>
        <fullName evidence="4">Tat pathway signal sequence domain protein</fullName>
    </recommendedName>
</protein>
<evidence type="ECO:0000313" key="2">
    <source>
        <dbReference type="EMBL" id="QBB71909.1"/>
    </source>
</evidence>
<accession>A0A411HN48</accession>
<keyword evidence="1" id="KW-0732">Signal</keyword>
<name>A0A411HN48_9GAMM</name>
<dbReference type="RefSeq" id="WP_129835379.1">
    <property type="nucleotide sequence ID" value="NZ_CP035704.1"/>
</dbReference>
<dbReference type="KEGG" id="xbc:ELE36_16940"/>
<evidence type="ECO:0000313" key="3">
    <source>
        <dbReference type="Proteomes" id="UP000291562"/>
    </source>
</evidence>
<evidence type="ECO:0008006" key="4">
    <source>
        <dbReference type="Google" id="ProtNLM"/>
    </source>
</evidence>
<feature type="signal peptide" evidence="1">
    <location>
        <begin position="1"/>
        <end position="23"/>
    </location>
</feature>